<reference evidence="2" key="1">
    <citation type="journal article" date="2014" name="Int. J. Syst. Evol. Microbiol.">
        <title>Complete genome sequence of Corynebacterium casei LMG S-19264T (=DSM 44701T), isolated from a smear-ripened cheese.</title>
        <authorList>
            <consortium name="US DOE Joint Genome Institute (JGI-PGF)"/>
            <person name="Walter F."/>
            <person name="Albersmeier A."/>
            <person name="Kalinowski J."/>
            <person name="Ruckert C."/>
        </authorList>
    </citation>
    <scope>NUCLEOTIDE SEQUENCE</scope>
    <source>
        <strain evidence="2">CGMCC 1.15760</strain>
    </source>
</reference>
<evidence type="ECO:0000259" key="1">
    <source>
        <dbReference type="Pfam" id="PF25191"/>
    </source>
</evidence>
<dbReference type="Proteomes" id="UP000616608">
    <property type="component" value="Unassembled WGS sequence"/>
</dbReference>
<evidence type="ECO:0000313" key="2">
    <source>
        <dbReference type="EMBL" id="GGG25720.1"/>
    </source>
</evidence>
<dbReference type="Pfam" id="PF25191">
    <property type="entry name" value="DUF7832"/>
    <property type="match status" value="1"/>
</dbReference>
<dbReference type="RefSeq" id="WP_188614952.1">
    <property type="nucleotide sequence ID" value="NZ_BMJT01000006.1"/>
</dbReference>
<dbReference type="AlphaFoldDB" id="A0A917G6V0"/>
<protein>
    <recommendedName>
        <fullName evidence="1">DUF7832 domain-containing protein</fullName>
    </recommendedName>
</protein>
<proteinExistence type="predicted"/>
<dbReference type="InterPro" id="IPR057154">
    <property type="entry name" value="DUF7832"/>
</dbReference>
<feature type="domain" description="DUF7832" evidence="1">
    <location>
        <begin position="5"/>
        <end position="114"/>
    </location>
</feature>
<evidence type="ECO:0000313" key="3">
    <source>
        <dbReference type="Proteomes" id="UP000616608"/>
    </source>
</evidence>
<accession>A0A917G6V0</accession>
<dbReference type="EMBL" id="BMJT01000006">
    <property type="protein sequence ID" value="GGG25720.1"/>
    <property type="molecule type" value="Genomic_DNA"/>
</dbReference>
<name>A0A917G6V0_9BACI</name>
<gene>
    <name evidence="2" type="ORF">GCM10007425_20430</name>
</gene>
<reference evidence="2" key="2">
    <citation type="submission" date="2020-09" db="EMBL/GenBank/DDBJ databases">
        <authorList>
            <person name="Sun Q."/>
            <person name="Zhou Y."/>
        </authorList>
    </citation>
    <scope>NUCLEOTIDE SEQUENCE</scope>
    <source>
        <strain evidence="2">CGMCC 1.15760</strain>
    </source>
</reference>
<keyword evidence="3" id="KW-1185">Reference proteome</keyword>
<organism evidence="2 3">
    <name type="scientific">Lysinibacillus alkalisoli</name>
    <dbReference type="NCBI Taxonomy" id="1911548"/>
    <lineage>
        <taxon>Bacteria</taxon>
        <taxon>Bacillati</taxon>
        <taxon>Bacillota</taxon>
        <taxon>Bacilli</taxon>
        <taxon>Bacillales</taxon>
        <taxon>Bacillaceae</taxon>
        <taxon>Lysinibacillus</taxon>
    </lineage>
</organism>
<comment type="caution">
    <text evidence="2">The sequence shown here is derived from an EMBL/GenBank/DDBJ whole genome shotgun (WGS) entry which is preliminary data.</text>
</comment>
<sequence length="138" mass="16894">MKIFIYDQAKVHQQGYFPSDVDETQMYVIGGMYLQWLVDNRLVNEWFIHETPDSLFEALHHKENTPLALYEYWRGQLVSDMLTEEGNAFSLFYYPQYHQDFREVFSYAHTPYHVLFTWERYENMAHKITQTYSIWREQ</sequence>